<gene>
    <name evidence="1" type="ORF">SALWKB29_2205</name>
</gene>
<accession>A0A836MMW4</accession>
<dbReference type="EMBL" id="JFZV01000028">
    <property type="protein sequence ID" value="KDN13756.1"/>
    <property type="molecule type" value="Genomic_DNA"/>
</dbReference>
<evidence type="ECO:0000313" key="1">
    <source>
        <dbReference type="EMBL" id="KDN13756.1"/>
    </source>
</evidence>
<reference evidence="1 2" key="1">
    <citation type="submission" date="2014-03" db="EMBL/GenBank/DDBJ databases">
        <title>The genomes of two eusocial bee gut symbionts.</title>
        <authorList>
            <person name="Kwong W.K."/>
            <person name="Engel P."/>
            <person name="Koch H."/>
            <person name="Moran N.A."/>
        </authorList>
    </citation>
    <scope>NUCLEOTIDE SEQUENCE [LARGE SCALE GENOMIC DNA]</scope>
    <source>
        <strain evidence="2">wkB29</strain>
    </source>
</reference>
<keyword evidence="2" id="KW-1185">Reference proteome</keyword>
<evidence type="ECO:0000313" key="2">
    <source>
        <dbReference type="Proteomes" id="UP000027170"/>
    </source>
</evidence>
<protein>
    <submittedName>
        <fullName evidence="1">Uncharacterized protein</fullName>
    </submittedName>
</protein>
<name>A0A836MMW4_9NEIS</name>
<organism evidence="1 2">
    <name type="scientific">Snodgrassella communis</name>
    <dbReference type="NCBI Taxonomy" id="2946699"/>
    <lineage>
        <taxon>Bacteria</taxon>
        <taxon>Pseudomonadati</taxon>
        <taxon>Pseudomonadota</taxon>
        <taxon>Betaproteobacteria</taxon>
        <taxon>Neisseriales</taxon>
        <taxon>Neisseriaceae</taxon>
        <taxon>Snodgrassella</taxon>
    </lineage>
</organism>
<dbReference type="Proteomes" id="UP000027170">
    <property type="component" value="Unassembled WGS sequence"/>
</dbReference>
<proteinExistence type="predicted"/>
<dbReference type="AlphaFoldDB" id="A0A836MMW4"/>
<comment type="caution">
    <text evidence="1">The sequence shown here is derived from an EMBL/GenBank/DDBJ whole genome shotgun (WGS) entry which is preliminary data.</text>
</comment>
<sequence>METSSLWQANVGMVQDAFRLVPAVNIYRGYKNKIKNF</sequence>